<protein>
    <submittedName>
        <fullName evidence="9 10">Uncharacterized protein LOC109720909 isoform X1</fullName>
    </submittedName>
</protein>
<evidence type="ECO:0000259" key="7">
    <source>
        <dbReference type="Pfam" id="PF08646"/>
    </source>
</evidence>
<feature type="domain" description="Replication factor A C-terminal" evidence="7">
    <location>
        <begin position="30"/>
        <end position="148"/>
    </location>
</feature>
<dbReference type="SUPFAM" id="SSF50249">
    <property type="entry name" value="Nucleic acid-binding proteins"/>
    <property type="match status" value="1"/>
</dbReference>
<dbReference type="InterPro" id="IPR012340">
    <property type="entry name" value="NA-bd_OB-fold"/>
</dbReference>
<dbReference type="InterPro" id="IPR013955">
    <property type="entry name" value="Rep_factor-A_C"/>
</dbReference>
<dbReference type="RefSeq" id="XP_020103887.1">
    <property type="nucleotide sequence ID" value="XM_020248298.1"/>
</dbReference>
<dbReference type="RefSeq" id="XP_020103865.1">
    <property type="nucleotide sequence ID" value="XM_020248276.1"/>
</dbReference>
<dbReference type="OrthoDB" id="671687at2759"/>
<dbReference type="InterPro" id="IPR047192">
    <property type="entry name" value="Euk_RPA1_DBD_C"/>
</dbReference>
<feature type="region of interest" description="Disordered" evidence="6">
    <location>
        <begin position="244"/>
        <end position="277"/>
    </location>
</feature>
<evidence type="ECO:0000313" key="9">
    <source>
        <dbReference type="RefSeq" id="XP_020103856.1"/>
    </source>
</evidence>
<dbReference type="PANTHER" id="PTHR47165:SF4">
    <property type="entry name" value="OS03G0429900 PROTEIN"/>
    <property type="match status" value="1"/>
</dbReference>
<dbReference type="GeneID" id="109720909"/>
<organism evidence="9">
    <name type="scientific">Ananas comosus</name>
    <name type="common">Pineapple</name>
    <name type="synonym">Ananas ananas</name>
    <dbReference type="NCBI Taxonomy" id="4615"/>
    <lineage>
        <taxon>Eukaryota</taxon>
        <taxon>Viridiplantae</taxon>
        <taxon>Streptophyta</taxon>
        <taxon>Embryophyta</taxon>
        <taxon>Tracheophyta</taxon>
        <taxon>Spermatophyta</taxon>
        <taxon>Magnoliopsida</taxon>
        <taxon>Liliopsida</taxon>
        <taxon>Poales</taxon>
        <taxon>Bromeliaceae</taxon>
        <taxon>Bromelioideae</taxon>
        <taxon>Ananas</taxon>
    </lineage>
</organism>
<dbReference type="RefSeq" id="XP_020103881.1">
    <property type="nucleotide sequence ID" value="XM_020248292.1"/>
</dbReference>
<dbReference type="PANTHER" id="PTHR47165">
    <property type="entry name" value="OS03G0429900 PROTEIN"/>
    <property type="match status" value="1"/>
</dbReference>
<dbReference type="RefSeq" id="XP_020103856.1">
    <property type="nucleotide sequence ID" value="XM_020248267.1"/>
</dbReference>
<evidence type="ECO:0000313" key="14">
    <source>
        <dbReference type="RefSeq" id="XP_020103894.1"/>
    </source>
</evidence>
<dbReference type="Proteomes" id="UP000515123">
    <property type="component" value="Linkage group 1"/>
</dbReference>
<dbReference type="Pfam" id="PF08646">
    <property type="entry name" value="Rep_fac-A_C"/>
    <property type="match status" value="1"/>
</dbReference>
<evidence type="ECO:0000256" key="1">
    <source>
        <dbReference type="ARBA" id="ARBA00005690"/>
    </source>
</evidence>
<comment type="similarity">
    <text evidence="1">Belongs to the replication factor A protein 1 family.</text>
</comment>
<feature type="compositionally biased region" description="Acidic residues" evidence="6">
    <location>
        <begin position="265"/>
        <end position="277"/>
    </location>
</feature>
<dbReference type="CDD" id="cd04476">
    <property type="entry name" value="RPA1_DBD_C"/>
    <property type="match status" value="1"/>
</dbReference>
<evidence type="ECO:0000256" key="6">
    <source>
        <dbReference type="SAM" id="MobiDB-lite"/>
    </source>
</evidence>
<evidence type="ECO:0000256" key="5">
    <source>
        <dbReference type="ARBA" id="ARBA00023125"/>
    </source>
</evidence>
<keyword evidence="3" id="KW-0863">Zinc-finger</keyword>
<name>A0A6P5G5I6_ANACO</name>
<gene>
    <name evidence="9 10 11 12 13 14" type="primary">LOC109720909</name>
</gene>
<keyword evidence="8" id="KW-1185">Reference proteome</keyword>
<dbReference type="GO" id="GO:0003677">
    <property type="term" value="F:DNA binding"/>
    <property type="evidence" value="ECO:0007669"/>
    <property type="project" value="UniProtKB-KW"/>
</dbReference>
<evidence type="ECO:0000256" key="4">
    <source>
        <dbReference type="ARBA" id="ARBA00022833"/>
    </source>
</evidence>
<dbReference type="RefSeq" id="XP_020103894.1">
    <property type="nucleotide sequence ID" value="XM_020248305.1"/>
</dbReference>
<keyword evidence="2" id="KW-0479">Metal-binding</keyword>
<keyword evidence="4" id="KW-0862">Zinc</keyword>
<evidence type="ECO:0000313" key="11">
    <source>
        <dbReference type="RefSeq" id="XP_020103872.1"/>
    </source>
</evidence>
<evidence type="ECO:0000256" key="3">
    <source>
        <dbReference type="ARBA" id="ARBA00022771"/>
    </source>
</evidence>
<evidence type="ECO:0000313" key="12">
    <source>
        <dbReference type="RefSeq" id="XP_020103881.1"/>
    </source>
</evidence>
<sequence>MSPQEELSINRKTVAELLELDISSTQDMRFTCQAKIIEIDTSFGWWYKACYNCKSSIKTYDDTFWCSNCGKNDQSPIPWYKLNTIVGDSTGTTNFTIFGKSAQDLIHIPAQNLATSPGSDKFTLAPTIKTIIGQEHIFQVVPDTQRFKSTVPSFKVLKIFTTNFTAKGKTPVVKKLFAQCEKQLLSPSDDKQIRNELFEETSSALAISSSYPRSIDKQIGNELFEEASSALAIPSIFFVSCPQSGVDNSEVQPAKRRRKLFLEPTQEDAEDAEKNED</sequence>
<proteinExistence type="inferred from homology"/>
<reference evidence="9 10" key="2">
    <citation type="submission" date="2025-04" db="UniProtKB">
        <authorList>
            <consortium name="RefSeq"/>
        </authorList>
    </citation>
    <scope>IDENTIFICATION</scope>
    <source>
        <tissue evidence="9 10">Leaf</tissue>
    </source>
</reference>
<accession>A0A6P5G5I6</accession>
<evidence type="ECO:0000313" key="8">
    <source>
        <dbReference type="Proteomes" id="UP000515123"/>
    </source>
</evidence>
<dbReference type="Gene3D" id="2.40.50.140">
    <property type="entry name" value="Nucleic acid-binding proteins"/>
    <property type="match status" value="1"/>
</dbReference>
<evidence type="ECO:0000256" key="2">
    <source>
        <dbReference type="ARBA" id="ARBA00022723"/>
    </source>
</evidence>
<reference evidence="8" key="1">
    <citation type="journal article" date="2015" name="Nat. Genet.">
        <title>The pineapple genome and the evolution of CAM photosynthesis.</title>
        <authorList>
            <person name="Ming R."/>
            <person name="VanBuren R."/>
            <person name="Wai C.M."/>
            <person name="Tang H."/>
            <person name="Schatz M.C."/>
            <person name="Bowers J.E."/>
            <person name="Lyons E."/>
            <person name="Wang M.L."/>
            <person name="Chen J."/>
            <person name="Biggers E."/>
            <person name="Zhang J."/>
            <person name="Huang L."/>
            <person name="Zhang L."/>
            <person name="Miao W."/>
            <person name="Zhang J."/>
            <person name="Ye Z."/>
            <person name="Miao C."/>
            <person name="Lin Z."/>
            <person name="Wang H."/>
            <person name="Zhou H."/>
            <person name="Yim W.C."/>
            <person name="Priest H.D."/>
            <person name="Zheng C."/>
            <person name="Woodhouse M."/>
            <person name="Edger P.P."/>
            <person name="Guyot R."/>
            <person name="Guo H.B."/>
            <person name="Guo H."/>
            <person name="Zheng G."/>
            <person name="Singh R."/>
            <person name="Sharma A."/>
            <person name="Min X."/>
            <person name="Zheng Y."/>
            <person name="Lee H."/>
            <person name="Gurtowski J."/>
            <person name="Sedlazeck F.J."/>
            <person name="Harkess A."/>
            <person name="McKain M.R."/>
            <person name="Liao Z."/>
            <person name="Fang J."/>
            <person name="Liu J."/>
            <person name="Zhang X."/>
            <person name="Zhang Q."/>
            <person name="Hu W."/>
            <person name="Qin Y."/>
            <person name="Wang K."/>
            <person name="Chen L.Y."/>
            <person name="Shirley N."/>
            <person name="Lin Y.R."/>
            <person name="Liu L.Y."/>
            <person name="Hernandez A.G."/>
            <person name="Wright C.L."/>
            <person name="Bulone V."/>
            <person name="Tuskan G.A."/>
            <person name="Heath K."/>
            <person name="Zee F."/>
            <person name="Moore P.H."/>
            <person name="Sunkar R."/>
            <person name="Leebens-Mack J.H."/>
            <person name="Mockler T."/>
            <person name="Bennetzen J.L."/>
            <person name="Freeling M."/>
            <person name="Sankoff D."/>
            <person name="Paterson A.H."/>
            <person name="Zhu X."/>
            <person name="Yang X."/>
            <person name="Smith J.A."/>
            <person name="Cushman J.C."/>
            <person name="Paull R.E."/>
            <person name="Yu Q."/>
        </authorList>
    </citation>
    <scope>NUCLEOTIDE SEQUENCE [LARGE SCALE GENOMIC DNA]</scope>
    <source>
        <strain evidence="8">cv. F153</strain>
    </source>
</reference>
<dbReference type="AlphaFoldDB" id="A0A6P5G5I6"/>
<dbReference type="RefSeq" id="XP_020103872.1">
    <property type="nucleotide sequence ID" value="XM_020248283.1"/>
</dbReference>
<evidence type="ECO:0000313" key="13">
    <source>
        <dbReference type="RefSeq" id="XP_020103887.1"/>
    </source>
</evidence>
<keyword evidence="5" id="KW-0238">DNA-binding</keyword>
<evidence type="ECO:0000313" key="10">
    <source>
        <dbReference type="RefSeq" id="XP_020103865.1"/>
    </source>
</evidence>
<dbReference type="GO" id="GO:0008270">
    <property type="term" value="F:zinc ion binding"/>
    <property type="evidence" value="ECO:0007669"/>
    <property type="project" value="UniProtKB-KW"/>
</dbReference>